<feature type="compositionally biased region" description="Basic and acidic residues" evidence="1">
    <location>
        <begin position="568"/>
        <end position="578"/>
    </location>
</feature>
<evidence type="ECO:0000256" key="1">
    <source>
        <dbReference type="SAM" id="MobiDB-lite"/>
    </source>
</evidence>
<dbReference type="Pfam" id="PF10505">
    <property type="entry name" value="NARG2_C"/>
    <property type="match status" value="1"/>
</dbReference>
<feature type="compositionally biased region" description="Basic and acidic residues" evidence="1">
    <location>
        <begin position="452"/>
        <end position="485"/>
    </location>
</feature>
<proteinExistence type="predicted"/>
<feature type="region of interest" description="Disordered" evidence="1">
    <location>
        <begin position="418"/>
        <end position="637"/>
    </location>
</feature>
<feature type="domain" description="Little elongation complex subunit 2 C-terminal" evidence="2">
    <location>
        <begin position="641"/>
        <end position="836"/>
    </location>
</feature>
<dbReference type="OrthoDB" id="6361816at2759"/>
<feature type="compositionally biased region" description="Basic residues" evidence="1">
    <location>
        <begin position="861"/>
        <end position="870"/>
    </location>
</feature>
<dbReference type="GO" id="GO:0008023">
    <property type="term" value="C:transcription elongation factor complex"/>
    <property type="evidence" value="ECO:0007669"/>
    <property type="project" value="InterPro"/>
</dbReference>
<dbReference type="GO" id="GO:0045945">
    <property type="term" value="P:positive regulation of transcription by RNA polymerase III"/>
    <property type="evidence" value="ECO:0007669"/>
    <property type="project" value="TreeGrafter"/>
</dbReference>
<evidence type="ECO:0000259" key="2">
    <source>
        <dbReference type="Pfam" id="PF10505"/>
    </source>
</evidence>
<sequence>MSTINWRAQFRDTGPFIGMEELRQSHVFRLLSGQEKFDDERDAGDGDPVVPEAAQANPIYDAEIAALGQQWELSQAERQQKQKHIQDLTEKVVNGMARKQWVAICKAPRKLPRFSAWTKQQQRFVVDMMARYWATGVPTNPPLADRRDVTRFMKLLSEMRAEQQEFLNFAKEVNLTQVQRYNYINEFIDKYIHLRMTNKIRHTLRTYPTAYEPVTMLPLAPPVGAPPVFAAVSAPLELGRVPICVMPHLKTYTDVKRQTSFLELMFPTGDVCPKAPNDSHFTPRDGTYLYKMPVSSDPNVSLLSAQQEFDVVTSPSALKTLLDNSAPAWDRQWELPVTVRIVPGTQPGTHRKVVFVDKPLPPRSMNCLERNTRGHKHTVRILVCKRVFGDEPADYSIWEEQYMKRKKAYEARLLRKAENRQKEMERQQRKKKKKNKKRKVKPAECEEAASDPPEKRRRLESGEQPDPEIRVDADRDGGDSSGKDSSDDEGLQIDCAGQEDKEGGQMEEGEGGQMEEGEGGQMEEGGHENEEGQKNENLPHEDAEECAPEENPSAATGGVDSTLNSSKAPDKVDVDDTARPSAPGGGEVASRCDPTTPKDTAPPPSSPPEPGEVREAAGAAPAGSAAGGKDGDPYLHPPPGLNVHYRVWQLGKLRLLLRATTHAMRETKNAGLVRYSVHAKVAYQPAYGIEVMTRPEVISQWFDCLLRPNSRVVRVHLDPISQMVLAAEERSFSQLTEEFAKYDTGFKPPYGLQVLESVLGELTQQPPGQYLLSHDSRAGAFVRLSRASAPDGGSLKLQFPVSPMRTLLESPRCLGLDPSILTPYNTRYGRVPATFHYRDTVELGEGGWKEHWAKKKEQGITRKKKKKNKSGKQPTDAPPAEAD</sequence>
<feature type="compositionally biased region" description="Basic and acidic residues" evidence="1">
    <location>
        <begin position="418"/>
        <end position="427"/>
    </location>
</feature>
<feature type="compositionally biased region" description="Basic residues" evidence="1">
    <location>
        <begin position="428"/>
        <end position="440"/>
    </location>
</feature>
<protein>
    <submittedName>
        <fullName evidence="3">Little elongation complex subunit 2</fullName>
    </submittedName>
</protein>
<dbReference type="PANTHER" id="PTHR14633:SF3">
    <property type="entry name" value="LITTLE ELONGATION COMPLEX SUBUNIT 2"/>
    <property type="match status" value="1"/>
</dbReference>
<name>A0A6A4VAT3_AMPAM</name>
<dbReference type="GO" id="GO:0042796">
    <property type="term" value="P:snRNA transcription by RNA polymerase III"/>
    <property type="evidence" value="ECO:0007669"/>
    <property type="project" value="TreeGrafter"/>
</dbReference>
<evidence type="ECO:0000313" key="3">
    <source>
        <dbReference type="EMBL" id="KAF0288604.1"/>
    </source>
</evidence>
<dbReference type="EMBL" id="VIIS01002097">
    <property type="protein sequence ID" value="KAF0288604.1"/>
    <property type="molecule type" value="Genomic_DNA"/>
</dbReference>
<dbReference type="InterPro" id="IPR019535">
    <property type="entry name" value="ICE2_C"/>
</dbReference>
<comment type="caution">
    <text evidence="3">The sequence shown here is derived from an EMBL/GenBank/DDBJ whole genome shotgun (WGS) entry which is preliminary data.</text>
</comment>
<reference evidence="3 4" key="1">
    <citation type="submission" date="2019-07" db="EMBL/GenBank/DDBJ databases">
        <title>Draft genome assembly of a fouling barnacle, Amphibalanus amphitrite (Darwin, 1854): The first reference genome for Thecostraca.</title>
        <authorList>
            <person name="Kim W."/>
        </authorList>
    </citation>
    <scope>NUCLEOTIDE SEQUENCE [LARGE SCALE GENOMIC DNA]</scope>
    <source>
        <strain evidence="3">SNU_AA5</strain>
        <tissue evidence="3">Soma without cirri and trophi</tissue>
    </source>
</reference>
<feature type="compositionally biased region" description="Basic and acidic residues" evidence="1">
    <location>
        <begin position="524"/>
        <end position="541"/>
    </location>
</feature>
<feature type="region of interest" description="Disordered" evidence="1">
    <location>
        <begin position="852"/>
        <end position="883"/>
    </location>
</feature>
<feature type="compositionally biased region" description="Pro residues" evidence="1">
    <location>
        <begin position="600"/>
        <end position="610"/>
    </location>
</feature>
<keyword evidence="4" id="KW-1185">Reference proteome</keyword>
<evidence type="ECO:0000313" key="4">
    <source>
        <dbReference type="Proteomes" id="UP000440578"/>
    </source>
</evidence>
<gene>
    <name evidence="3" type="primary">Ice2</name>
    <name evidence="3" type="ORF">FJT64_001396</name>
</gene>
<dbReference type="AlphaFoldDB" id="A0A6A4VAT3"/>
<dbReference type="Proteomes" id="UP000440578">
    <property type="component" value="Unassembled WGS sequence"/>
</dbReference>
<accession>A0A6A4VAT3</accession>
<feature type="compositionally biased region" description="Acidic residues" evidence="1">
    <location>
        <begin position="505"/>
        <end position="518"/>
    </location>
</feature>
<organism evidence="3 4">
    <name type="scientific">Amphibalanus amphitrite</name>
    <name type="common">Striped barnacle</name>
    <name type="synonym">Balanus amphitrite</name>
    <dbReference type="NCBI Taxonomy" id="1232801"/>
    <lineage>
        <taxon>Eukaryota</taxon>
        <taxon>Metazoa</taxon>
        <taxon>Ecdysozoa</taxon>
        <taxon>Arthropoda</taxon>
        <taxon>Crustacea</taxon>
        <taxon>Multicrustacea</taxon>
        <taxon>Cirripedia</taxon>
        <taxon>Thoracica</taxon>
        <taxon>Thoracicalcarea</taxon>
        <taxon>Balanomorpha</taxon>
        <taxon>Balanoidea</taxon>
        <taxon>Balanidae</taxon>
        <taxon>Amphibalaninae</taxon>
        <taxon>Amphibalanus</taxon>
    </lineage>
</organism>
<dbReference type="GO" id="GO:0042795">
    <property type="term" value="P:snRNA transcription by RNA polymerase II"/>
    <property type="evidence" value="ECO:0007669"/>
    <property type="project" value="TreeGrafter"/>
</dbReference>
<dbReference type="PANTHER" id="PTHR14633">
    <property type="entry name" value="LITTLE ELONGATION COMPLEX SUBUNIT 2"/>
    <property type="match status" value="1"/>
</dbReference>